<dbReference type="RefSeq" id="WP_104373238.1">
    <property type="nucleotide sequence ID" value="NZ_BFAV01000157.1"/>
</dbReference>
<dbReference type="Proteomes" id="UP000239549">
    <property type="component" value="Unassembled WGS sequence"/>
</dbReference>
<dbReference type="PANTHER" id="PTHR43278">
    <property type="entry name" value="NAD(P)H-DEPENDENT FMN-CONTAINING OXIDOREDUCTASE YWQN-RELATED"/>
    <property type="match status" value="1"/>
</dbReference>
<protein>
    <submittedName>
        <fullName evidence="4">Iron-sulfur flavoprotein</fullName>
    </submittedName>
</protein>
<name>A0A2L2XFJ3_9FIRM</name>
<organism evidence="4 5">
    <name type="scientific">Desulfocucumis palustris</name>
    <dbReference type="NCBI Taxonomy" id="1898651"/>
    <lineage>
        <taxon>Bacteria</taxon>
        <taxon>Bacillati</taxon>
        <taxon>Bacillota</taxon>
        <taxon>Clostridia</taxon>
        <taxon>Eubacteriales</taxon>
        <taxon>Desulfocucumaceae</taxon>
        <taxon>Desulfocucumis</taxon>
    </lineage>
</organism>
<keyword evidence="2" id="KW-0288">FMN</keyword>
<feature type="domain" description="NADPH-dependent FMN reductase-like" evidence="3">
    <location>
        <begin position="3"/>
        <end position="144"/>
    </location>
</feature>
<evidence type="ECO:0000256" key="1">
    <source>
        <dbReference type="ARBA" id="ARBA00022630"/>
    </source>
</evidence>
<dbReference type="GO" id="GO:0016491">
    <property type="term" value="F:oxidoreductase activity"/>
    <property type="evidence" value="ECO:0007669"/>
    <property type="project" value="InterPro"/>
</dbReference>
<proteinExistence type="predicted"/>
<evidence type="ECO:0000313" key="5">
    <source>
        <dbReference type="Proteomes" id="UP000239549"/>
    </source>
</evidence>
<comment type="caution">
    <text evidence="4">The sequence shown here is derived from an EMBL/GenBank/DDBJ whole genome shotgun (WGS) entry which is preliminary data.</text>
</comment>
<gene>
    <name evidence="4" type="ORF">DCCM_4242</name>
</gene>
<dbReference type="InterPro" id="IPR005025">
    <property type="entry name" value="FMN_Rdtase-like_dom"/>
</dbReference>
<evidence type="ECO:0000313" key="4">
    <source>
        <dbReference type="EMBL" id="GBF35119.1"/>
    </source>
</evidence>
<dbReference type="PANTHER" id="PTHR43278:SF2">
    <property type="entry name" value="IRON-SULFUR FLAVOPROTEIN"/>
    <property type="match status" value="1"/>
</dbReference>
<keyword evidence="1" id="KW-0285">Flavoprotein</keyword>
<evidence type="ECO:0000256" key="2">
    <source>
        <dbReference type="ARBA" id="ARBA00022643"/>
    </source>
</evidence>
<dbReference type="Pfam" id="PF03358">
    <property type="entry name" value="FMN_red"/>
    <property type="match status" value="1"/>
</dbReference>
<reference evidence="5" key="1">
    <citation type="submission" date="2018-02" db="EMBL/GenBank/DDBJ databases">
        <title>Genome sequence of Desulfocucumis palustris strain NAW-5.</title>
        <authorList>
            <person name="Watanabe M."/>
            <person name="Kojima H."/>
            <person name="Fukui M."/>
        </authorList>
    </citation>
    <scope>NUCLEOTIDE SEQUENCE [LARGE SCALE GENOMIC DNA]</scope>
    <source>
        <strain evidence="5">NAW-5</strain>
    </source>
</reference>
<dbReference type="Gene3D" id="3.40.50.360">
    <property type="match status" value="1"/>
</dbReference>
<dbReference type="AlphaFoldDB" id="A0A2L2XFJ3"/>
<accession>A0A2L2XFJ3</accession>
<dbReference type="EMBL" id="BFAV01000157">
    <property type="protein sequence ID" value="GBF35119.1"/>
    <property type="molecule type" value="Genomic_DNA"/>
</dbReference>
<sequence length="287" mass="32147">MKKVLGLVISERRLGNTEILLKEIIKNVPDPCSRELIRLTELTLKSCKGCYQCLIPGNSCSINDDFLFLREHIKDADALIIGLPVYFLGPHAYFKLLMDRLLCAGYFAEHTRGKPCVLVIPFGMRGWEGYARAAALTLPALLKMKLIDCWLVHAALPGESVLNEVNAGYAGQLGANLFNSPAGQWGKLDCPRCGSDLLRFLPGGLVECPICSGRGKIVARDGDLLPDFTLEPSTHRFSEAGLEEHFKGWLVGMKERFKTQKDILKKVQQPYKEYDWWVRPPGQKNDK</sequence>
<keyword evidence="5" id="KW-1185">Reference proteome</keyword>
<dbReference type="InterPro" id="IPR029039">
    <property type="entry name" value="Flavoprotein-like_sf"/>
</dbReference>
<evidence type="ECO:0000259" key="3">
    <source>
        <dbReference type="Pfam" id="PF03358"/>
    </source>
</evidence>
<dbReference type="InterPro" id="IPR051796">
    <property type="entry name" value="ISF_SsuE-like"/>
</dbReference>
<dbReference type="OrthoDB" id="9805976at2"/>
<dbReference type="SUPFAM" id="SSF52218">
    <property type="entry name" value="Flavoproteins"/>
    <property type="match status" value="1"/>
</dbReference>